<proteinExistence type="predicted"/>
<evidence type="ECO:0000313" key="2">
    <source>
        <dbReference type="Proteomes" id="UP000249748"/>
    </source>
</evidence>
<sequence length="331" mass="37668">MDQQFSYEASRDSYDDRGLAHGIPLRVHREGHRETKGALRAQSDWNRLVSPIKGYNGGLGHKYSFMQVTVPGCLPERLEIISYANEFAFLYDGEYLSVFLSFSFDPARSHAMVDAFGVPTSGSEEQTLSSPSSSTTSSRANRLQARVFKEMITIDKPRAITSMKAWSTFLQLASRSRACPARTLREYLPMRIIDAGELIWFGTLTFGMALTIPEDELEICMELARPGYAAISLTNDLFSWPKERQDAVQAKVDYVFNAVWIIMEEEGLSETAAMQVCEGEIRRYIAEYEHITCNAHRQQKLSRDTLAYLDAVRYSHVGNLVWSIYCPRYRM</sequence>
<keyword evidence="2" id="KW-1185">Reference proteome</keyword>
<reference evidence="1" key="1">
    <citation type="submission" date="2018-02" db="EMBL/GenBank/DDBJ databases">
        <title>The genomes of Aspergillus section Nigri reveals drivers in fungal speciation.</title>
        <authorList>
            <consortium name="DOE Joint Genome Institute"/>
            <person name="Vesth T.C."/>
            <person name="Nybo J."/>
            <person name="Theobald S."/>
            <person name="Brandl J."/>
            <person name="Frisvad J.C."/>
            <person name="Nielsen K.F."/>
            <person name="Lyhne E.K."/>
            <person name="Kogle M.E."/>
            <person name="Kuo A."/>
            <person name="Riley R."/>
            <person name="Clum A."/>
            <person name="Nolan M."/>
            <person name="Lipzen A."/>
            <person name="Salamov A."/>
            <person name="Henrissat B."/>
            <person name="Wiebenga A."/>
            <person name="De vries R.P."/>
            <person name="Grigoriev I.V."/>
            <person name="Mortensen U.H."/>
            <person name="Andersen M.R."/>
            <person name="Baker S.E."/>
        </authorList>
    </citation>
    <scope>NUCLEOTIDE SEQUENCE</scope>
    <source>
        <strain evidence="1">CBS 115574</strain>
    </source>
</reference>
<organism evidence="1 2">
    <name type="scientific">Aspergillus costaricaensis CBS 115574</name>
    <dbReference type="NCBI Taxonomy" id="1448317"/>
    <lineage>
        <taxon>Eukaryota</taxon>
        <taxon>Fungi</taxon>
        <taxon>Dikarya</taxon>
        <taxon>Ascomycota</taxon>
        <taxon>Pezizomycotina</taxon>
        <taxon>Eurotiomycetes</taxon>
        <taxon>Eurotiomycetidae</taxon>
        <taxon>Eurotiales</taxon>
        <taxon>Aspergillaceae</taxon>
        <taxon>Aspergillus</taxon>
        <taxon>Aspergillus subgen. Circumdati</taxon>
    </lineage>
</organism>
<dbReference type="EMBL" id="KZ824535">
    <property type="protein sequence ID" value="RAK94256.1"/>
    <property type="molecule type" value="Genomic_DNA"/>
</dbReference>
<accession>A0ACD1IWS4</accession>
<name>A0ACD1IWS4_9EURO</name>
<gene>
    <name evidence="1" type="ORF">BO79DRAFT_261276</name>
</gene>
<protein>
    <submittedName>
        <fullName evidence="1">Terpenoid synthase</fullName>
    </submittedName>
</protein>
<dbReference type="Proteomes" id="UP000249748">
    <property type="component" value="Unassembled WGS sequence"/>
</dbReference>
<feature type="non-terminal residue" evidence="1">
    <location>
        <position position="1"/>
    </location>
</feature>
<evidence type="ECO:0000313" key="1">
    <source>
        <dbReference type="EMBL" id="RAK94256.1"/>
    </source>
</evidence>